<proteinExistence type="inferred from homology"/>
<feature type="signal peptide" evidence="1">
    <location>
        <begin position="1"/>
        <end position="32"/>
    </location>
</feature>
<keyword evidence="1" id="KW-0732">Signal</keyword>
<evidence type="ECO:0000313" key="4">
    <source>
        <dbReference type="Proteomes" id="UP000283458"/>
    </source>
</evidence>
<dbReference type="Gene3D" id="3.90.780.10">
    <property type="entry name" value="5'-Nucleotidase, C-terminal domain"/>
    <property type="match status" value="1"/>
</dbReference>
<feature type="chain" id="PRO_5018810274" evidence="1">
    <location>
        <begin position="33"/>
        <end position="519"/>
    </location>
</feature>
<dbReference type="GO" id="GO:0009166">
    <property type="term" value="P:nucleotide catabolic process"/>
    <property type="evidence" value="ECO:0007669"/>
    <property type="project" value="InterPro"/>
</dbReference>
<dbReference type="SUPFAM" id="SSF56300">
    <property type="entry name" value="Metallo-dependent phosphatases"/>
    <property type="match status" value="1"/>
</dbReference>
<evidence type="ECO:0000313" key="3">
    <source>
        <dbReference type="EMBL" id="RJF77483.1"/>
    </source>
</evidence>
<keyword evidence="1" id="KW-0547">Nucleotide-binding</keyword>
<dbReference type="EMBL" id="QYUL01000005">
    <property type="protein sequence ID" value="RJF77483.1"/>
    <property type="molecule type" value="Genomic_DNA"/>
</dbReference>
<evidence type="ECO:0000259" key="2">
    <source>
        <dbReference type="Pfam" id="PF02872"/>
    </source>
</evidence>
<dbReference type="InterPro" id="IPR008334">
    <property type="entry name" value="5'-Nucleotdase_C"/>
</dbReference>
<keyword evidence="4" id="KW-1185">Reference proteome</keyword>
<dbReference type="Pfam" id="PF02872">
    <property type="entry name" value="5_nucleotid_C"/>
    <property type="match status" value="1"/>
</dbReference>
<dbReference type="AlphaFoldDB" id="A0A418VMT0"/>
<evidence type="ECO:0000256" key="1">
    <source>
        <dbReference type="RuleBase" id="RU362119"/>
    </source>
</evidence>
<accession>A0A418VMT0</accession>
<dbReference type="RefSeq" id="WP_119833925.1">
    <property type="nucleotide sequence ID" value="NZ_QYUL01000005.1"/>
</dbReference>
<name>A0A418VMT0_9PROT</name>
<dbReference type="PRINTS" id="PR01607">
    <property type="entry name" value="APYRASEFAMLY"/>
</dbReference>
<dbReference type="Gene3D" id="3.60.21.10">
    <property type="match status" value="1"/>
</dbReference>
<dbReference type="GO" id="GO:0016787">
    <property type="term" value="F:hydrolase activity"/>
    <property type="evidence" value="ECO:0007669"/>
    <property type="project" value="UniProtKB-KW"/>
</dbReference>
<dbReference type="PANTHER" id="PTHR11575">
    <property type="entry name" value="5'-NUCLEOTIDASE-RELATED"/>
    <property type="match status" value="1"/>
</dbReference>
<gene>
    <name evidence="3" type="ORF">D3877_27280</name>
</gene>
<feature type="domain" description="5'-Nucleotidase C-terminal" evidence="2">
    <location>
        <begin position="324"/>
        <end position="478"/>
    </location>
</feature>
<comment type="caution">
    <text evidence="3">The sequence shown here is derived from an EMBL/GenBank/DDBJ whole genome shotgun (WGS) entry which is preliminary data.</text>
</comment>
<dbReference type="InterPro" id="IPR006179">
    <property type="entry name" value="5_nucleotidase/apyrase"/>
</dbReference>
<dbReference type="OrthoDB" id="5469761at2"/>
<dbReference type="InterPro" id="IPR036907">
    <property type="entry name" value="5'-Nucleotdase_C_sf"/>
</dbReference>
<sequence>MWSGKATVRLACFIATLACAALPFLVMASAQAEPFRFTILYTQGTTELGETQGRGGMARLAALIRKEREERGTVLVLHGGQTLAPSVLAFYDQGAHIVDLLNGMTIDAMAALNREFHHGDDRLMTRAFEAGFPLITTNAVDRSTGKPLDGLEDSVVLKAGPFRVGVLAATPTLTRETTRAPRTEFRDPVVALTAKAKALRAEGVDLIVAMTGSAGDTHKTLMATRTRPGGPNFADVLLYQDRGVQASHAYKDNFLSATVAGQGAWVLALDITMERKAAGAAVSAPVWSAVVRTLDSATVTPDPATDIRAKAYAARLDSMLNIEVGRLDGALDTRREAVRTGENAFANVVTDTLRTALDADVGLFNGGGIRGDREYADGAMLTRRDIYNELPYHDVGMVLSVTGQQLWDSVEGGLSAVEQVQGRFPHLSNARVVADLGRPPGQRVQSISVGGNPLDRKAHYRLATSSFLANGGDGYAALSVAPRLVEDRAADFVSTQLIAHIARTGVFAPRLDGRMVVKR</sequence>
<dbReference type="GO" id="GO:0000166">
    <property type="term" value="F:nucleotide binding"/>
    <property type="evidence" value="ECO:0007669"/>
    <property type="project" value="UniProtKB-KW"/>
</dbReference>
<dbReference type="Proteomes" id="UP000283458">
    <property type="component" value="Unassembled WGS sequence"/>
</dbReference>
<organism evidence="3 4">
    <name type="scientific">Azospirillum cavernae</name>
    <dbReference type="NCBI Taxonomy" id="2320860"/>
    <lineage>
        <taxon>Bacteria</taxon>
        <taxon>Pseudomonadati</taxon>
        <taxon>Pseudomonadota</taxon>
        <taxon>Alphaproteobacteria</taxon>
        <taxon>Rhodospirillales</taxon>
        <taxon>Azospirillaceae</taxon>
        <taxon>Azospirillum</taxon>
    </lineage>
</organism>
<reference evidence="3 4" key="1">
    <citation type="submission" date="2018-09" db="EMBL/GenBank/DDBJ databases">
        <authorList>
            <person name="Zhu H."/>
        </authorList>
    </citation>
    <scope>NUCLEOTIDE SEQUENCE [LARGE SCALE GENOMIC DNA]</scope>
    <source>
        <strain evidence="3 4">K2W22B-5</strain>
    </source>
</reference>
<protein>
    <submittedName>
        <fullName evidence="3">Bifunctional metallophosphatase/5'-nucleotidase</fullName>
    </submittedName>
</protein>
<dbReference type="PANTHER" id="PTHR11575:SF24">
    <property type="entry name" value="5'-NUCLEOTIDASE"/>
    <property type="match status" value="1"/>
</dbReference>
<comment type="similarity">
    <text evidence="1">Belongs to the 5'-nucleotidase family.</text>
</comment>
<keyword evidence="1" id="KW-0378">Hydrolase</keyword>
<dbReference type="SUPFAM" id="SSF55816">
    <property type="entry name" value="5'-nucleotidase (syn. UDP-sugar hydrolase), C-terminal domain"/>
    <property type="match status" value="1"/>
</dbReference>
<dbReference type="InterPro" id="IPR029052">
    <property type="entry name" value="Metallo-depent_PP-like"/>
</dbReference>